<protein>
    <submittedName>
        <fullName evidence="1">Uncharacterized protein</fullName>
    </submittedName>
</protein>
<proteinExistence type="predicted"/>
<sequence>MEITTKDRSALKSYFVKNSIPTEQNFEELIDGMLNLKDDGIAKPAGSPLSLEASGNTESQKKAINFYNSFSDDSPDWVLSLNPRGASGQANTAKRGFSIGDADGNSKFFIDKASGNVGIGTTNPGYMLQIESSGANGIYVKGNTSDSAPSVACCLVLESNSDYRGRGMFLPHRESSNTSEAAWFVGVPYTGGGFQIGNSNLMSARASNGSAYKDNAKLFISKDGNVGIGTTSPASKLEVDGEIQAGIAFIGKNSHHTDFACFSHKDHNTQKGFALLQQSDGTTYLNAASGKNLLFRIGNENKMILHSNGKFALGGGTPIQRIIAGRVNSDGSKASGSGFTSTKTATGKYTITFDTAFSAIPVFVATNSGSNDNLMSGNATTSQCTVVSHDINPDTNSVKENSTFAFIAIGI</sequence>
<dbReference type="EMBL" id="CAADGD010000006">
    <property type="protein sequence ID" value="VFK68765.1"/>
    <property type="molecule type" value="Genomic_DNA"/>
</dbReference>
<evidence type="ECO:0000313" key="2">
    <source>
        <dbReference type="EMBL" id="VFK68765.1"/>
    </source>
</evidence>
<reference evidence="1" key="1">
    <citation type="submission" date="2019-02" db="EMBL/GenBank/DDBJ databases">
        <authorList>
            <person name="Gruber-Vodicka R. H."/>
            <person name="Seah K. B. B."/>
        </authorList>
    </citation>
    <scope>NUCLEOTIDE SEQUENCE</scope>
    <source>
        <strain evidence="2">BECK_BY19</strain>
        <strain evidence="1">BECK_BY8</strain>
    </source>
</reference>
<organism evidence="1">
    <name type="scientific">Candidatus Kentrum sp. UNK</name>
    <dbReference type="NCBI Taxonomy" id="2126344"/>
    <lineage>
        <taxon>Bacteria</taxon>
        <taxon>Pseudomonadati</taxon>
        <taxon>Pseudomonadota</taxon>
        <taxon>Gammaproteobacteria</taxon>
        <taxon>Candidatus Kentrum</taxon>
    </lineage>
</organism>
<accession>A0A451A141</accession>
<name>A0A451A141_9GAMM</name>
<evidence type="ECO:0000313" key="1">
    <source>
        <dbReference type="EMBL" id="VFK59746.1"/>
    </source>
</evidence>
<dbReference type="EMBL" id="CAADFZ010000008">
    <property type="protein sequence ID" value="VFK59746.1"/>
    <property type="molecule type" value="Genomic_DNA"/>
</dbReference>
<dbReference type="AlphaFoldDB" id="A0A451A141"/>
<gene>
    <name evidence="1" type="ORF">BECKUNK1418G_GA0071005_100854</name>
    <name evidence="2" type="ORF">BECKUNK1418H_GA0071006_10062</name>
</gene>